<dbReference type="InterPro" id="IPR012337">
    <property type="entry name" value="RNaseH-like_sf"/>
</dbReference>
<accession>A0AAE2BK21</accession>
<feature type="domain" description="GAG-pre-integrase" evidence="1">
    <location>
        <begin position="100"/>
        <end position="144"/>
    </location>
</feature>
<sequence length="250" mass="28778">MVRKLPLPKYGLMSCGTFGIDESCTSNWGYVLGKPLPMALPEGSSPVEHVMFEQWLEDNRKGHWKGECPQLLSNLGARKKQKKLSKDEMILRLGDGKTVVVEIWHTRLGHISKDRMRKLMDSKSLEVDYLDNLPTCESCLKWKMTKKSFVGQSVLANGLLDLIHTDVCGPLNTPIRGGYSYFITFTGDHVRYDYVYLMRYKFEAFGMFTEYRLEVENQTGHKIKALRSDPGREYLSSEFIDYLKENEILS</sequence>
<proteinExistence type="predicted"/>
<reference evidence="2" key="2">
    <citation type="journal article" date="2024" name="Plant">
        <title>Genomic evolution and insights into agronomic trait innovations of Sesamum species.</title>
        <authorList>
            <person name="Miao H."/>
            <person name="Wang L."/>
            <person name="Qu L."/>
            <person name="Liu H."/>
            <person name="Sun Y."/>
            <person name="Le M."/>
            <person name="Wang Q."/>
            <person name="Wei S."/>
            <person name="Zheng Y."/>
            <person name="Lin W."/>
            <person name="Duan Y."/>
            <person name="Cao H."/>
            <person name="Xiong S."/>
            <person name="Wang X."/>
            <person name="Wei L."/>
            <person name="Li C."/>
            <person name="Ma Q."/>
            <person name="Ju M."/>
            <person name="Zhao R."/>
            <person name="Li G."/>
            <person name="Mu C."/>
            <person name="Tian Q."/>
            <person name="Mei H."/>
            <person name="Zhang T."/>
            <person name="Gao T."/>
            <person name="Zhang H."/>
        </authorList>
    </citation>
    <scope>NUCLEOTIDE SEQUENCE</scope>
    <source>
        <strain evidence="2">K16</strain>
    </source>
</reference>
<comment type="caution">
    <text evidence="2">The sequence shown here is derived from an EMBL/GenBank/DDBJ whole genome shotgun (WGS) entry which is preliminary data.</text>
</comment>
<evidence type="ECO:0000313" key="2">
    <source>
        <dbReference type="EMBL" id="KAK4388292.1"/>
    </source>
</evidence>
<dbReference type="AlphaFoldDB" id="A0AAE2BK21"/>
<dbReference type="InterPro" id="IPR025724">
    <property type="entry name" value="GAG-pre-integrase_dom"/>
</dbReference>
<dbReference type="Proteomes" id="UP001289374">
    <property type="component" value="Unassembled WGS sequence"/>
</dbReference>
<evidence type="ECO:0000313" key="3">
    <source>
        <dbReference type="Proteomes" id="UP001289374"/>
    </source>
</evidence>
<dbReference type="Gene3D" id="3.30.420.10">
    <property type="entry name" value="Ribonuclease H-like superfamily/Ribonuclease H"/>
    <property type="match status" value="1"/>
</dbReference>
<keyword evidence="3" id="KW-1185">Reference proteome</keyword>
<dbReference type="PANTHER" id="PTHR42648">
    <property type="entry name" value="TRANSPOSASE, PUTATIVE-RELATED"/>
    <property type="match status" value="1"/>
</dbReference>
<dbReference type="InterPro" id="IPR036397">
    <property type="entry name" value="RNaseH_sf"/>
</dbReference>
<dbReference type="SUPFAM" id="SSF53098">
    <property type="entry name" value="Ribonuclease H-like"/>
    <property type="match status" value="1"/>
</dbReference>
<name>A0AAE2BK21_9LAMI</name>
<protein>
    <submittedName>
        <fullName evidence="2">Retrovirus-related Pol polyprotein from transposon TNT 1-94</fullName>
    </submittedName>
</protein>
<dbReference type="InterPro" id="IPR039537">
    <property type="entry name" value="Retrotran_Ty1/copia-like"/>
</dbReference>
<reference evidence="2" key="1">
    <citation type="submission" date="2020-06" db="EMBL/GenBank/DDBJ databases">
        <authorList>
            <person name="Li T."/>
            <person name="Hu X."/>
            <person name="Zhang T."/>
            <person name="Song X."/>
            <person name="Zhang H."/>
            <person name="Dai N."/>
            <person name="Sheng W."/>
            <person name="Hou X."/>
            <person name="Wei L."/>
        </authorList>
    </citation>
    <scope>NUCLEOTIDE SEQUENCE</scope>
    <source>
        <strain evidence="2">K16</strain>
        <tissue evidence="2">Leaf</tissue>
    </source>
</reference>
<dbReference type="GO" id="GO:0003676">
    <property type="term" value="F:nucleic acid binding"/>
    <property type="evidence" value="ECO:0007669"/>
    <property type="project" value="InterPro"/>
</dbReference>
<evidence type="ECO:0000259" key="1">
    <source>
        <dbReference type="Pfam" id="PF13976"/>
    </source>
</evidence>
<dbReference type="Pfam" id="PF13976">
    <property type="entry name" value="gag_pre-integrs"/>
    <property type="match status" value="1"/>
</dbReference>
<gene>
    <name evidence="2" type="ORF">Sango_2435800</name>
</gene>
<dbReference type="PANTHER" id="PTHR42648:SF27">
    <property type="entry name" value="RNA-DIRECTED DNA POLYMERASE"/>
    <property type="match status" value="1"/>
</dbReference>
<dbReference type="EMBL" id="JACGWL010000014">
    <property type="protein sequence ID" value="KAK4388292.1"/>
    <property type="molecule type" value="Genomic_DNA"/>
</dbReference>
<organism evidence="2 3">
    <name type="scientific">Sesamum angolense</name>
    <dbReference type="NCBI Taxonomy" id="2727404"/>
    <lineage>
        <taxon>Eukaryota</taxon>
        <taxon>Viridiplantae</taxon>
        <taxon>Streptophyta</taxon>
        <taxon>Embryophyta</taxon>
        <taxon>Tracheophyta</taxon>
        <taxon>Spermatophyta</taxon>
        <taxon>Magnoliopsida</taxon>
        <taxon>eudicotyledons</taxon>
        <taxon>Gunneridae</taxon>
        <taxon>Pentapetalae</taxon>
        <taxon>asterids</taxon>
        <taxon>lamiids</taxon>
        <taxon>Lamiales</taxon>
        <taxon>Pedaliaceae</taxon>
        <taxon>Sesamum</taxon>
    </lineage>
</organism>